<proteinExistence type="predicted"/>
<protein>
    <submittedName>
        <fullName evidence="1">Uncharacterized protein</fullName>
    </submittedName>
</protein>
<reference evidence="1 2" key="1">
    <citation type="journal article" date="2021" name="Nat. Commun.">
        <title>Incipient diploidization of the medicinal plant Perilla within 10,000 years.</title>
        <authorList>
            <person name="Zhang Y."/>
            <person name="Shen Q."/>
            <person name="Leng L."/>
            <person name="Zhang D."/>
            <person name="Chen S."/>
            <person name="Shi Y."/>
            <person name="Ning Z."/>
            <person name="Chen S."/>
        </authorList>
    </citation>
    <scope>NUCLEOTIDE SEQUENCE [LARGE SCALE GENOMIC DNA]</scope>
    <source>
        <strain evidence="2">cv. PC099</strain>
    </source>
</reference>
<organism evidence="1 2">
    <name type="scientific">Perilla frutescens var. hirtella</name>
    <name type="common">Perilla citriodora</name>
    <name type="synonym">Perilla setoyensis</name>
    <dbReference type="NCBI Taxonomy" id="608512"/>
    <lineage>
        <taxon>Eukaryota</taxon>
        <taxon>Viridiplantae</taxon>
        <taxon>Streptophyta</taxon>
        <taxon>Embryophyta</taxon>
        <taxon>Tracheophyta</taxon>
        <taxon>Spermatophyta</taxon>
        <taxon>Magnoliopsida</taxon>
        <taxon>eudicotyledons</taxon>
        <taxon>Gunneridae</taxon>
        <taxon>Pentapetalae</taxon>
        <taxon>asterids</taxon>
        <taxon>lamiids</taxon>
        <taxon>Lamiales</taxon>
        <taxon>Lamiaceae</taxon>
        <taxon>Nepetoideae</taxon>
        <taxon>Elsholtzieae</taxon>
        <taxon>Perilla</taxon>
    </lineage>
</organism>
<evidence type="ECO:0000313" key="2">
    <source>
        <dbReference type="Proteomes" id="UP001190926"/>
    </source>
</evidence>
<dbReference type="EMBL" id="SDAM02000068">
    <property type="protein sequence ID" value="KAH6832586.1"/>
    <property type="molecule type" value="Genomic_DNA"/>
</dbReference>
<sequence>MLQLKQPLQMMFVSQEWSSCAWAKKAEGKDMKKIVMNNTFWPSVVYSIKTTKPLVHVLRIVDDEKTQAMGFIYGTMDEAKETIAKNCDGDLSIY</sequence>
<dbReference type="Proteomes" id="UP001190926">
    <property type="component" value="Unassembled WGS sequence"/>
</dbReference>
<dbReference type="AlphaFoldDB" id="A0AAD4PAT4"/>
<accession>A0AAD4PAT4</accession>
<keyword evidence="2" id="KW-1185">Reference proteome</keyword>
<name>A0AAD4PAT4_PERFH</name>
<evidence type="ECO:0000313" key="1">
    <source>
        <dbReference type="EMBL" id="KAH6832586.1"/>
    </source>
</evidence>
<gene>
    <name evidence="1" type="ORF">C2S53_008885</name>
</gene>
<comment type="caution">
    <text evidence="1">The sequence shown here is derived from an EMBL/GenBank/DDBJ whole genome shotgun (WGS) entry which is preliminary data.</text>
</comment>